<name>A0ABR3YNR7_9PEZI</name>
<feature type="transmembrane region" description="Helical" evidence="7">
    <location>
        <begin position="638"/>
        <end position="661"/>
    </location>
</feature>
<dbReference type="Pfam" id="PF11951">
    <property type="entry name" value="Fungal_trans_2"/>
    <property type="match status" value="1"/>
</dbReference>
<feature type="region of interest" description="Disordered" evidence="6">
    <location>
        <begin position="1"/>
        <end position="20"/>
    </location>
</feature>
<feature type="transmembrane region" description="Helical" evidence="7">
    <location>
        <begin position="705"/>
        <end position="724"/>
    </location>
</feature>
<feature type="compositionally biased region" description="Basic residues" evidence="6">
    <location>
        <begin position="42"/>
        <end position="51"/>
    </location>
</feature>
<evidence type="ECO:0000256" key="7">
    <source>
        <dbReference type="SAM" id="Phobius"/>
    </source>
</evidence>
<evidence type="ECO:0000256" key="6">
    <source>
        <dbReference type="SAM" id="MobiDB-lite"/>
    </source>
</evidence>
<evidence type="ECO:0000256" key="2">
    <source>
        <dbReference type="ARBA" id="ARBA00022692"/>
    </source>
</evidence>
<keyword evidence="3 7" id="KW-1133">Transmembrane helix</keyword>
<gene>
    <name evidence="8" type="ORF">Sste5346_009119</name>
</gene>
<protein>
    <submittedName>
        <fullName evidence="8">Uncharacterized protein</fullName>
    </submittedName>
</protein>
<feature type="transmembrane region" description="Helical" evidence="7">
    <location>
        <begin position="604"/>
        <end position="626"/>
    </location>
</feature>
<sequence>MEDAEQPSSGSSSSNPLQERAFEFVLDSSQQGVRSHAMKEYWKKRHSRKGMGKPGTQQLRTLLPVGLQQSSATQPAHVLQSQPNDMPDSQGVPVTESDEAVGGQLSSTSASSRMSLVSTSSANSDVAMAGSNLSDASSDTPPGVPGSATGLGGIPTQALTGMEHALGAGRLDPFDMFPVTLTAQHHKLLHHWLSAHATMMFEPLAVFSNPMRDIWFPLDLSNAASFNAIMAHAAAHLARQQGVPLSFEALQFKFEAVRIVNVWMAHAVLALSDQAFAAVIRLLTYERYWGTAAEWQVHRDGLQRMIAARGGFAALQSNWQLGLVTYLVSLMAKPSWFHAANDITGLAALPAALADAPPPTPFDHQALIALDAPVAAHEKLLRSLWLLSTVQDTRTLMVSARACSGGRRFAACAALQDALRLLLADLKQDLATHPGGEALTDPAMPTTRERVRLASIVLLCMLMRESVEADGADGIVGAEPVDLVLVDVQLQDTRPLWPVVTGLHAILFGRTAALPGGDRRARYAENMTAVLLSFSSDARRGVQKCLFRILCEALAIPDAHQWDESWTPDAVLASLHGSGAYGLVKLFFTIVFTWGLVDYFGCRWCFIAGMLLQIVGHIYMDVYMGVFYQGDNKSASDVAIASVFIYAMCWSIGLCNVYTLYGSEIYPTRIRAFCYSCNIALHWFCQFAIVRVTPNMFVGLGLPGAFIFWARVTFVGLAVMLVLAPKTKGVPMEHMDELFECPWYLRWKSKVDLSQDYAMATQKQPTSDEKEAAMATGVEYM</sequence>
<comment type="subcellular location">
    <subcellularLocation>
        <location evidence="1">Membrane</location>
    </subcellularLocation>
</comment>
<proteinExistence type="predicted"/>
<dbReference type="Proteomes" id="UP001583186">
    <property type="component" value="Unassembled WGS sequence"/>
</dbReference>
<feature type="region of interest" description="Disordered" evidence="6">
    <location>
        <begin position="25"/>
        <end position="117"/>
    </location>
</feature>
<evidence type="ECO:0000256" key="4">
    <source>
        <dbReference type="ARBA" id="ARBA00023136"/>
    </source>
</evidence>
<dbReference type="EMBL" id="JAWCUI010000080">
    <property type="protein sequence ID" value="KAL1889054.1"/>
    <property type="molecule type" value="Genomic_DNA"/>
</dbReference>
<dbReference type="Gene3D" id="1.20.1250.20">
    <property type="entry name" value="MFS general substrate transporter like domains"/>
    <property type="match status" value="1"/>
</dbReference>
<dbReference type="PANTHER" id="PTHR37540:SF5">
    <property type="entry name" value="TRANSCRIPTION FACTOR DOMAIN-CONTAINING PROTEIN"/>
    <property type="match status" value="1"/>
</dbReference>
<organism evidence="8 9">
    <name type="scientific">Sporothrix stenoceras</name>
    <dbReference type="NCBI Taxonomy" id="5173"/>
    <lineage>
        <taxon>Eukaryota</taxon>
        <taxon>Fungi</taxon>
        <taxon>Dikarya</taxon>
        <taxon>Ascomycota</taxon>
        <taxon>Pezizomycotina</taxon>
        <taxon>Sordariomycetes</taxon>
        <taxon>Sordariomycetidae</taxon>
        <taxon>Ophiostomatales</taxon>
        <taxon>Ophiostomataceae</taxon>
        <taxon>Sporothrix</taxon>
    </lineage>
</organism>
<dbReference type="InterPro" id="IPR021858">
    <property type="entry name" value="Fun_TF"/>
</dbReference>
<feature type="transmembrane region" description="Helical" evidence="7">
    <location>
        <begin position="579"/>
        <end position="597"/>
    </location>
</feature>
<evidence type="ECO:0000256" key="5">
    <source>
        <dbReference type="ARBA" id="ARBA00023242"/>
    </source>
</evidence>
<evidence type="ECO:0000256" key="1">
    <source>
        <dbReference type="ARBA" id="ARBA00004370"/>
    </source>
</evidence>
<feature type="compositionally biased region" description="Polar residues" evidence="6">
    <location>
        <begin position="67"/>
        <end position="84"/>
    </location>
</feature>
<dbReference type="Pfam" id="PF00083">
    <property type="entry name" value="Sugar_tr"/>
    <property type="match status" value="1"/>
</dbReference>
<reference evidence="8 9" key="1">
    <citation type="journal article" date="2024" name="IMA Fungus">
        <title>IMA Genome - F19 : A genome assembly and annotation guide to empower mycologists, including annotated draft genome sequences of Ceratocystis pirilliformis, Diaporthe australafricana, Fusarium ophioides, Paecilomyces lecythidis, and Sporothrix stenoceras.</title>
        <authorList>
            <person name="Aylward J."/>
            <person name="Wilson A.M."/>
            <person name="Visagie C.M."/>
            <person name="Spraker J."/>
            <person name="Barnes I."/>
            <person name="Buitendag C."/>
            <person name="Ceriani C."/>
            <person name="Del Mar Angel L."/>
            <person name="du Plessis D."/>
            <person name="Fuchs T."/>
            <person name="Gasser K."/>
            <person name="Kramer D."/>
            <person name="Li W."/>
            <person name="Munsamy K."/>
            <person name="Piso A."/>
            <person name="Price J.L."/>
            <person name="Sonnekus B."/>
            <person name="Thomas C."/>
            <person name="van der Nest A."/>
            <person name="van Dijk A."/>
            <person name="van Heerden A."/>
            <person name="van Vuuren N."/>
            <person name="Yilmaz N."/>
            <person name="Duong T.A."/>
            <person name="van der Merwe N.A."/>
            <person name="Wingfield M.J."/>
            <person name="Wingfield B.D."/>
        </authorList>
    </citation>
    <scope>NUCLEOTIDE SEQUENCE [LARGE SCALE GENOMIC DNA]</scope>
    <source>
        <strain evidence="8 9">CMW 5346</strain>
    </source>
</reference>
<dbReference type="SUPFAM" id="SSF103473">
    <property type="entry name" value="MFS general substrate transporter"/>
    <property type="match status" value="1"/>
</dbReference>
<keyword evidence="4 7" id="KW-0472">Membrane</keyword>
<evidence type="ECO:0000313" key="8">
    <source>
        <dbReference type="EMBL" id="KAL1889054.1"/>
    </source>
</evidence>
<feature type="transmembrane region" description="Helical" evidence="7">
    <location>
        <begin position="673"/>
        <end position="693"/>
    </location>
</feature>
<evidence type="ECO:0000313" key="9">
    <source>
        <dbReference type="Proteomes" id="UP001583186"/>
    </source>
</evidence>
<dbReference type="PANTHER" id="PTHR37540">
    <property type="entry name" value="TRANSCRIPTION FACTOR (ACR-2), PUTATIVE-RELATED-RELATED"/>
    <property type="match status" value="1"/>
</dbReference>
<keyword evidence="9" id="KW-1185">Reference proteome</keyword>
<feature type="compositionally biased region" description="Low complexity" evidence="6">
    <location>
        <begin position="105"/>
        <end position="117"/>
    </location>
</feature>
<keyword evidence="2 7" id="KW-0812">Transmembrane</keyword>
<dbReference type="InterPro" id="IPR005828">
    <property type="entry name" value="MFS_sugar_transport-like"/>
</dbReference>
<accession>A0ABR3YNR7</accession>
<comment type="caution">
    <text evidence="8">The sequence shown here is derived from an EMBL/GenBank/DDBJ whole genome shotgun (WGS) entry which is preliminary data.</text>
</comment>
<evidence type="ECO:0000256" key="3">
    <source>
        <dbReference type="ARBA" id="ARBA00022989"/>
    </source>
</evidence>
<keyword evidence="5" id="KW-0539">Nucleus</keyword>
<dbReference type="InterPro" id="IPR036259">
    <property type="entry name" value="MFS_trans_sf"/>
</dbReference>